<dbReference type="InterPro" id="IPR048503">
    <property type="entry name" value="NamZ_C"/>
</dbReference>
<organism evidence="2 3">
    <name type="scientific">Streptomyces microflavus</name>
    <name type="common">Streptomyces lipmanii</name>
    <dbReference type="NCBI Taxonomy" id="1919"/>
    <lineage>
        <taxon>Bacteria</taxon>
        <taxon>Bacillati</taxon>
        <taxon>Actinomycetota</taxon>
        <taxon>Actinomycetes</taxon>
        <taxon>Kitasatosporales</taxon>
        <taxon>Streptomycetaceae</taxon>
        <taxon>Streptomyces</taxon>
    </lineage>
</organism>
<sequence length="48" mass="5641">DHWIDKLTGSTRVRTMIDAGATTDEVVAGWRAELSAFRRTRREYLLYR</sequence>
<accession>A0A6N9VEV8</accession>
<proteinExistence type="predicted"/>
<gene>
    <name evidence="2" type="ORF">G3I39_29925</name>
</gene>
<name>A0A6N9VEV8_STRMI</name>
<evidence type="ECO:0000313" key="2">
    <source>
        <dbReference type="EMBL" id="NEB71253.1"/>
    </source>
</evidence>
<comment type="caution">
    <text evidence="2">The sequence shown here is derived from an EMBL/GenBank/DDBJ whole genome shotgun (WGS) entry which is preliminary data.</text>
</comment>
<feature type="non-terminal residue" evidence="2">
    <location>
        <position position="1"/>
    </location>
</feature>
<dbReference type="Pfam" id="PF20732">
    <property type="entry name" value="NamZ_C"/>
    <property type="match status" value="1"/>
</dbReference>
<dbReference type="AlphaFoldDB" id="A0A6N9VEV8"/>
<feature type="domain" description="Peptidoglycan beta-N-acetylmuramidase NamZ C-terminal" evidence="1">
    <location>
        <begin position="3"/>
        <end position="47"/>
    </location>
</feature>
<evidence type="ECO:0000259" key="1">
    <source>
        <dbReference type="Pfam" id="PF20732"/>
    </source>
</evidence>
<evidence type="ECO:0000313" key="3">
    <source>
        <dbReference type="Proteomes" id="UP000471648"/>
    </source>
</evidence>
<protein>
    <submittedName>
        <fullName evidence="2">DUF1343 domain-containing protein</fullName>
    </submittedName>
</protein>
<reference evidence="2 3" key="1">
    <citation type="submission" date="2020-01" db="EMBL/GenBank/DDBJ databases">
        <title>Insect and environment-associated Actinomycetes.</title>
        <authorList>
            <person name="Currrie C."/>
            <person name="Chevrette M."/>
            <person name="Carlson C."/>
            <person name="Stubbendieck R."/>
            <person name="Wendt-Pienkowski E."/>
        </authorList>
    </citation>
    <scope>NUCLEOTIDE SEQUENCE [LARGE SCALE GENOMIC DNA]</scope>
    <source>
        <strain evidence="2 3">SID14438</strain>
    </source>
</reference>
<dbReference type="Proteomes" id="UP000471648">
    <property type="component" value="Unassembled WGS sequence"/>
</dbReference>
<dbReference type="EMBL" id="JAAGME010001251">
    <property type="protein sequence ID" value="NEB71253.1"/>
    <property type="molecule type" value="Genomic_DNA"/>
</dbReference>